<dbReference type="KEGG" id="fai:FAD_0522"/>
<reference evidence="3 4" key="1">
    <citation type="submission" date="2011-10" db="EMBL/GenBank/DDBJ databases">
        <title>Metabolic and evolutionary patterns in the extreme acidophile Ferroplasma acidiphilum.</title>
        <authorList>
            <person name="Golyshina O.V."/>
            <person name="Kozyavkin S.A."/>
            <person name="Tatusov R.L."/>
            <person name="Slesarev A.I."/>
            <person name="Golyshin P.N."/>
        </authorList>
    </citation>
    <scope>NUCLEOTIDE SEQUENCE [LARGE SCALE GENOMIC DNA]</scope>
    <source>
        <strain evidence="4">Y</strain>
    </source>
</reference>
<dbReference type="HAMAP" id="MF_00055">
    <property type="entry name" value="MEMO1"/>
    <property type="match status" value="1"/>
</dbReference>
<organism evidence="3 4">
    <name type="scientific">Ferroplasma acidiphilum</name>
    <dbReference type="NCBI Taxonomy" id="74969"/>
    <lineage>
        <taxon>Archaea</taxon>
        <taxon>Methanobacteriati</taxon>
        <taxon>Thermoplasmatota</taxon>
        <taxon>Thermoplasmata</taxon>
        <taxon>Thermoplasmatales</taxon>
        <taxon>Ferroplasmaceae</taxon>
        <taxon>Ferroplasma</taxon>
    </lineage>
</organism>
<evidence type="ECO:0000256" key="2">
    <source>
        <dbReference type="HAMAP-Rule" id="MF_00055"/>
    </source>
</evidence>
<dbReference type="Pfam" id="PF01875">
    <property type="entry name" value="Memo"/>
    <property type="match status" value="1"/>
</dbReference>
<dbReference type="PANTHER" id="PTHR11060">
    <property type="entry name" value="PROTEIN MEMO1"/>
    <property type="match status" value="1"/>
</dbReference>
<name>A0A1V0N2Y6_9ARCH</name>
<dbReference type="PANTHER" id="PTHR11060:SF0">
    <property type="entry name" value="PROTEIN MEMO1"/>
    <property type="match status" value="1"/>
</dbReference>
<gene>
    <name evidence="3" type="ORF">FAD_0522</name>
</gene>
<dbReference type="RefSeq" id="WP_081141653.1">
    <property type="nucleotide sequence ID" value="NZ_CP015363.1"/>
</dbReference>
<evidence type="ECO:0000256" key="1">
    <source>
        <dbReference type="ARBA" id="ARBA00006315"/>
    </source>
</evidence>
<sequence>MDNTREPHVSGGFYPDDYEALMDSIKGSMDITMPDIRYKKLIGAIVPHGQYMYSSHTAAYAYKIIQESKKRTFLIIGPNHSKFPAYPAIYLDGYWSTPLGYAKVNSELSERLLLKSDIIHDDKEAHITEHSIEVQLPFLQYLFKSNFTFTPLILGNQGAAIARNIAETIESLEEKPFVLISSNFNHYLPYDKNNELDQILINDIQEMRTLKFYQDIEKYGITACGYGAIAILMLITKNMKGKIALLNHSNSGDYSKDRKRVVGYSAMIAYK</sequence>
<proteinExistence type="inferred from homology"/>
<protein>
    <recommendedName>
        <fullName evidence="2">MEMO1 family protein FAD_0522</fullName>
    </recommendedName>
</protein>
<dbReference type="Gene3D" id="3.40.830.10">
    <property type="entry name" value="LigB-like"/>
    <property type="match status" value="1"/>
</dbReference>
<keyword evidence="4" id="KW-1185">Reference proteome</keyword>
<dbReference type="NCBIfam" id="TIGR04336">
    <property type="entry name" value="AmmeMemoSam_B"/>
    <property type="match status" value="1"/>
</dbReference>
<dbReference type="AlphaFoldDB" id="A0A1V0N2Y6"/>
<dbReference type="Proteomes" id="UP000192050">
    <property type="component" value="Chromosome"/>
</dbReference>
<comment type="similarity">
    <text evidence="1 2">Belongs to the MEMO1 family.</text>
</comment>
<evidence type="ECO:0000313" key="3">
    <source>
        <dbReference type="EMBL" id="ARD84436.1"/>
    </source>
</evidence>
<dbReference type="InterPro" id="IPR002737">
    <property type="entry name" value="MEMO1_fam"/>
</dbReference>
<evidence type="ECO:0000313" key="4">
    <source>
        <dbReference type="Proteomes" id="UP000192050"/>
    </source>
</evidence>
<dbReference type="OrthoDB" id="372162at2157"/>
<dbReference type="EMBL" id="CP015363">
    <property type="protein sequence ID" value="ARD84436.1"/>
    <property type="molecule type" value="Genomic_DNA"/>
</dbReference>
<accession>A0A1V0N2Y6</accession>
<dbReference type="CDD" id="cd07361">
    <property type="entry name" value="MEMO_like"/>
    <property type="match status" value="1"/>
</dbReference>
<dbReference type="STRING" id="74969.FAD_0522"/>
<dbReference type="GeneID" id="31676029"/>